<dbReference type="Proteomes" id="UP000238823">
    <property type="component" value="Unassembled WGS sequence"/>
</dbReference>
<dbReference type="Pfam" id="PF00270">
    <property type="entry name" value="DEAD"/>
    <property type="match status" value="1"/>
</dbReference>
<reference evidence="3 4" key="1">
    <citation type="submission" date="2018-03" db="EMBL/GenBank/DDBJ databases">
        <title>Draft Genome Sequences of the Obligatory Marine Myxobacteria Enhygromyxa salina SWB007.</title>
        <authorList>
            <person name="Poehlein A."/>
            <person name="Moghaddam J.A."/>
            <person name="Harms H."/>
            <person name="Alanjari M."/>
            <person name="Koenig G.M."/>
            <person name="Daniel R."/>
            <person name="Schaeberle T.F."/>
        </authorList>
    </citation>
    <scope>NUCLEOTIDE SEQUENCE [LARGE SCALE GENOMIC DNA]</scope>
    <source>
        <strain evidence="3 4">SWB007</strain>
    </source>
</reference>
<dbReference type="InterPro" id="IPR027417">
    <property type="entry name" value="P-loop_NTPase"/>
</dbReference>
<protein>
    <submittedName>
        <fullName evidence="3">DEAD/DEAH box helicase</fullName>
    </submittedName>
</protein>
<dbReference type="GO" id="GO:0004386">
    <property type="term" value="F:helicase activity"/>
    <property type="evidence" value="ECO:0007669"/>
    <property type="project" value="UniProtKB-KW"/>
</dbReference>
<evidence type="ECO:0000256" key="1">
    <source>
        <dbReference type="SAM" id="MobiDB-lite"/>
    </source>
</evidence>
<dbReference type="InterPro" id="IPR014001">
    <property type="entry name" value="Helicase_ATP-bd"/>
</dbReference>
<dbReference type="GO" id="GO:0005524">
    <property type="term" value="F:ATP binding"/>
    <property type="evidence" value="ECO:0007669"/>
    <property type="project" value="InterPro"/>
</dbReference>
<accession>A0A2S9YWT2</accession>
<dbReference type="SMART" id="SM00487">
    <property type="entry name" value="DEXDc"/>
    <property type="match status" value="1"/>
</dbReference>
<organism evidence="3 4">
    <name type="scientific">Enhygromyxa salina</name>
    <dbReference type="NCBI Taxonomy" id="215803"/>
    <lineage>
        <taxon>Bacteria</taxon>
        <taxon>Pseudomonadati</taxon>
        <taxon>Myxococcota</taxon>
        <taxon>Polyangia</taxon>
        <taxon>Nannocystales</taxon>
        <taxon>Nannocystaceae</taxon>
        <taxon>Enhygromyxa</taxon>
    </lineage>
</organism>
<feature type="region of interest" description="Disordered" evidence="1">
    <location>
        <begin position="353"/>
        <end position="389"/>
    </location>
</feature>
<keyword evidence="3" id="KW-0547">Nucleotide-binding</keyword>
<feature type="compositionally biased region" description="Basic residues" evidence="1">
    <location>
        <begin position="367"/>
        <end position="379"/>
    </location>
</feature>
<dbReference type="EMBL" id="PVNL01000016">
    <property type="protein sequence ID" value="PRQ09547.1"/>
    <property type="molecule type" value="Genomic_DNA"/>
</dbReference>
<evidence type="ECO:0000313" key="4">
    <source>
        <dbReference type="Proteomes" id="UP000238823"/>
    </source>
</evidence>
<dbReference type="OrthoDB" id="366844at2"/>
<dbReference type="SUPFAM" id="SSF52540">
    <property type="entry name" value="P-loop containing nucleoside triphosphate hydrolases"/>
    <property type="match status" value="1"/>
</dbReference>
<feature type="domain" description="Helicase ATP-binding" evidence="2">
    <location>
        <begin position="34"/>
        <end position="301"/>
    </location>
</feature>
<keyword evidence="3" id="KW-0378">Hydrolase</keyword>
<keyword evidence="3" id="KW-0067">ATP-binding</keyword>
<dbReference type="Gene3D" id="3.40.50.300">
    <property type="entry name" value="P-loop containing nucleotide triphosphate hydrolases"/>
    <property type="match status" value="1"/>
</dbReference>
<dbReference type="GO" id="GO:0003676">
    <property type="term" value="F:nucleic acid binding"/>
    <property type="evidence" value="ECO:0007669"/>
    <property type="project" value="InterPro"/>
</dbReference>
<comment type="caution">
    <text evidence="3">The sequence shown here is derived from an EMBL/GenBank/DDBJ whole genome shotgun (WGS) entry which is preliminary data.</text>
</comment>
<name>A0A2S9YWT2_9BACT</name>
<keyword evidence="3" id="KW-0347">Helicase</keyword>
<dbReference type="InterPro" id="IPR011545">
    <property type="entry name" value="DEAD/DEAH_box_helicase_dom"/>
</dbReference>
<proteinExistence type="predicted"/>
<dbReference type="AlphaFoldDB" id="A0A2S9YWT2"/>
<dbReference type="PROSITE" id="PS51192">
    <property type="entry name" value="HELICASE_ATP_BIND_1"/>
    <property type="match status" value="1"/>
</dbReference>
<evidence type="ECO:0000259" key="2">
    <source>
        <dbReference type="PROSITE" id="PS51192"/>
    </source>
</evidence>
<feature type="compositionally biased region" description="Low complexity" evidence="1">
    <location>
        <begin position="380"/>
        <end position="389"/>
    </location>
</feature>
<sequence length="407" mass="45724">MTIQRDYEQYLARLSSAKFRKLFLHQAAVLKDYSANFADKKDVAVELPTGAGKTPIALLIAGAWLEEGKKVAVLSANKTLARQMANEARELGISFAHMEGRGQDLPAKDRRAYQRAQAIGIMNYWVYFNQSPVIDPADLLVMDDAHLAEHCLHSLYSVEITKFKHERLFTSLVEELQVRFPDYGVLRDALSDDAPPSSTAELMSFIDQDAAADRIRELLDSYTTPKGADLDLKFRWQRLRPKLRDVNLYVSRHALWLRPYVYPLVSNPHYANVSQALYMSATVGDAGDLARRLGTRPIEKISVDPKHGETTSGRRLIVMNRTSDEGGIPKRMAAALLEALRLLNLPQFDGHLRKKETGGQAPCHARNAGHLHRNRRPRPSRSASGQASRSLRWLEISTFLRARSGTG</sequence>
<evidence type="ECO:0000313" key="3">
    <source>
        <dbReference type="EMBL" id="PRQ09547.1"/>
    </source>
</evidence>
<gene>
    <name evidence="3" type="ORF">ENSA7_07270</name>
</gene>